<dbReference type="GO" id="GO:0005886">
    <property type="term" value="C:plasma membrane"/>
    <property type="evidence" value="ECO:0007669"/>
    <property type="project" value="UniProtKB-ARBA"/>
</dbReference>
<evidence type="ECO:0000313" key="15">
    <source>
        <dbReference type="Proteomes" id="UP000445000"/>
    </source>
</evidence>
<dbReference type="InterPro" id="IPR003660">
    <property type="entry name" value="HAMP_dom"/>
</dbReference>
<dbReference type="EC" id="2.7.13.3" evidence="3"/>
<reference evidence="15" key="1">
    <citation type="submission" date="2020-01" db="EMBL/GenBank/DDBJ databases">
        <title>'Steroidobacter agaridevorans' sp. nov., agar-degrading bacteria isolated from rhizosphere soils.</title>
        <authorList>
            <person name="Ikenaga M."/>
            <person name="Kataoka M."/>
            <person name="Murouchi A."/>
            <person name="Katsuragi S."/>
            <person name="Sakai M."/>
        </authorList>
    </citation>
    <scope>NUCLEOTIDE SEQUENCE [LARGE SCALE GENOMIC DNA]</scope>
    <source>
        <strain evidence="15">YU21-B</strain>
    </source>
</reference>
<protein>
    <recommendedName>
        <fullName evidence="3">histidine kinase</fullName>
        <ecNumber evidence="3">2.7.13.3</ecNumber>
    </recommendedName>
</protein>
<comment type="subcellular location">
    <subcellularLocation>
        <location evidence="2">Membrane</location>
    </subcellularLocation>
</comment>
<dbReference type="Gene3D" id="6.10.340.10">
    <property type="match status" value="1"/>
</dbReference>
<dbReference type="PANTHER" id="PTHR45436:SF5">
    <property type="entry name" value="SENSOR HISTIDINE KINASE TRCS"/>
    <property type="match status" value="1"/>
</dbReference>
<evidence type="ECO:0000256" key="6">
    <source>
        <dbReference type="ARBA" id="ARBA00022692"/>
    </source>
</evidence>
<evidence type="ECO:0000256" key="4">
    <source>
        <dbReference type="ARBA" id="ARBA00022553"/>
    </source>
</evidence>
<gene>
    <name evidence="14" type="ORF">GCM10011487_24580</name>
</gene>
<comment type="catalytic activity">
    <reaction evidence="1">
        <text>ATP + protein L-histidine = ADP + protein N-phospho-L-histidine.</text>
        <dbReference type="EC" id="2.7.13.3"/>
    </reaction>
</comment>
<keyword evidence="7 14" id="KW-0418">Kinase</keyword>
<keyword evidence="10 11" id="KW-0472">Membrane</keyword>
<evidence type="ECO:0000259" key="13">
    <source>
        <dbReference type="PROSITE" id="PS50885"/>
    </source>
</evidence>
<keyword evidence="4" id="KW-0597">Phosphoprotein</keyword>
<dbReference type="Pfam" id="PF00512">
    <property type="entry name" value="HisKA"/>
    <property type="match status" value="1"/>
</dbReference>
<evidence type="ECO:0000256" key="3">
    <source>
        <dbReference type="ARBA" id="ARBA00012438"/>
    </source>
</evidence>
<dbReference type="AlphaFoldDB" id="A0A829YCA9"/>
<dbReference type="InterPro" id="IPR050428">
    <property type="entry name" value="TCS_sensor_his_kinase"/>
</dbReference>
<dbReference type="InterPro" id="IPR036097">
    <property type="entry name" value="HisK_dim/P_sf"/>
</dbReference>
<dbReference type="EMBL" id="BLJN01000002">
    <property type="protein sequence ID" value="GFE80458.1"/>
    <property type="molecule type" value="Genomic_DNA"/>
</dbReference>
<dbReference type="Pfam" id="PF02518">
    <property type="entry name" value="HATPase_c"/>
    <property type="match status" value="1"/>
</dbReference>
<dbReference type="SUPFAM" id="SSF55874">
    <property type="entry name" value="ATPase domain of HSP90 chaperone/DNA topoisomerase II/histidine kinase"/>
    <property type="match status" value="1"/>
</dbReference>
<dbReference type="InterPro" id="IPR003594">
    <property type="entry name" value="HATPase_dom"/>
</dbReference>
<dbReference type="Proteomes" id="UP000445000">
    <property type="component" value="Unassembled WGS sequence"/>
</dbReference>
<dbReference type="InterPro" id="IPR003661">
    <property type="entry name" value="HisK_dim/P_dom"/>
</dbReference>
<keyword evidence="5" id="KW-0808">Transferase</keyword>
<evidence type="ECO:0000256" key="2">
    <source>
        <dbReference type="ARBA" id="ARBA00004370"/>
    </source>
</evidence>
<dbReference type="PANTHER" id="PTHR45436">
    <property type="entry name" value="SENSOR HISTIDINE KINASE YKOH"/>
    <property type="match status" value="1"/>
</dbReference>
<dbReference type="SMART" id="SM00304">
    <property type="entry name" value="HAMP"/>
    <property type="match status" value="1"/>
</dbReference>
<dbReference type="Pfam" id="PF00672">
    <property type="entry name" value="HAMP"/>
    <property type="match status" value="1"/>
</dbReference>
<dbReference type="SUPFAM" id="SSF158472">
    <property type="entry name" value="HAMP domain-like"/>
    <property type="match status" value="1"/>
</dbReference>
<dbReference type="PRINTS" id="PR00344">
    <property type="entry name" value="BCTRLSENSOR"/>
</dbReference>
<keyword evidence="6 11" id="KW-0812">Transmembrane</keyword>
<dbReference type="RefSeq" id="WP_161812136.1">
    <property type="nucleotide sequence ID" value="NZ_BLJN01000002.1"/>
</dbReference>
<keyword evidence="15" id="KW-1185">Reference proteome</keyword>
<dbReference type="PROSITE" id="PS50885">
    <property type="entry name" value="HAMP"/>
    <property type="match status" value="1"/>
</dbReference>
<evidence type="ECO:0000313" key="14">
    <source>
        <dbReference type="EMBL" id="GFE80458.1"/>
    </source>
</evidence>
<dbReference type="InterPro" id="IPR036890">
    <property type="entry name" value="HATPase_C_sf"/>
</dbReference>
<keyword evidence="9" id="KW-0902">Two-component regulatory system</keyword>
<feature type="domain" description="Histidine kinase" evidence="12">
    <location>
        <begin position="242"/>
        <end position="456"/>
    </location>
</feature>
<dbReference type="FunFam" id="1.10.287.130:FF:000014">
    <property type="entry name" value="Signal transduction histidine-protein kinase BaeS"/>
    <property type="match status" value="1"/>
</dbReference>
<evidence type="ECO:0000256" key="10">
    <source>
        <dbReference type="ARBA" id="ARBA00023136"/>
    </source>
</evidence>
<dbReference type="SUPFAM" id="SSF47384">
    <property type="entry name" value="Homodimeric domain of signal transducing histidine kinase"/>
    <property type="match status" value="1"/>
</dbReference>
<feature type="domain" description="HAMP" evidence="13">
    <location>
        <begin position="182"/>
        <end position="234"/>
    </location>
</feature>
<evidence type="ECO:0000256" key="8">
    <source>
        <dbReference type="ARBA" id="ARBA00022989"/>
    </source>
</evidence>
<dbReference type="GO" id="GO:0000155">
    <property type="term" value="F:phosphorelay sensor kinase activity"/>
    <property type="evidence" value="ECO:0007669"/>
    <property type="project" value="InterPro"/>
</dbReference>
<sequence length="460" mass="50276">MKWSISTKLFLVLVAISIAAVAAMGVSARISFTRGFIGYLNEQSTTYVESVVPRLAEAYKNEGSWKFLNHNPRAWYRLLDTRPRREGPPQFSEVDFTAVQLRMTLLDADKEIVIGNRTLTPGAPMRAIEVEGKTVGWLALVPYQQATAAADVRFQKRQLTQNWLIGLGTVLIAALAAWWLSRLLVTPLTRIASATHNLASGDYTVRIPVTSKDEIGGLSQDFNRLAQALAHNEQLRRSFMADVSHELRTPLSVLKGELEAIEDGVRSMTPETLASLQSEVATLNKLVSDLYDLSLSDIGALSYRMTDVDIGEVLHSTLAAFQQRLAERGLKVETHIDSPAMVNGDEGRLQQLFNNLLENCARYSQADGTVRVGCRNTNGEVLIEIEDSGPGVPADILPRIFERFVRAEASRNRSHGGAGLGLAICANIVQAHGGTITASAAPLGGLLISIRLPPLRTLKV</sequence>
<dbReference type="Gene3D" id="3.30.565.10">
    <property type="entry name" value="Histidine kinase-like ATPase, C-terminal domain"/>
    <property type="match status" value="1"/>
</dbReference>
<dbReference type="PROSITE" id="PS50109">
    <property type="entry name" value="HIS_KIN"/>
    <property type="match status" value="1"/>
</dbReference>
<dbReference type="SMART" id="SM00388">
    <property type="entry name" value="HisKA"/>
    <property type="match status" value="1"/>
</dbReference>
<evidence type="ECO:0000256" key="5">
    <source>
        <dbReference type="ARBA" id="ARBA00022679"/>
    </source>
</evidence>
<dbReference type="InterPro" id="IPR005467">
    <property type="entry name" value="His_kinase_dom"/>
</dbReference>
<evidence type="ECO:0000256" key="1">
    <source>
        <dbReference type="ARBA" id="ARBA00000085"/>
    </source>
</evidence>
<evidence type="ECO:0000256" key="7">
    <source>
        <dbReference type="ARBA" id="ARBA00022777"/>
    </source>
</evidence>
<dbReference type="CDD" id="cd00082">
    <property type="entry name" value="HisKA"/>
    <property type="match status" value="1"/>
</dbReference>
<proteinExistence type="predicted"/>
<dbReference type="CDD" id="cd06225">
    <property type="entry name" value="HAMP"/>
    <property type="match status" value="1"/>
</dbReference>
<evidence type="ECO:0000259" key="12">
    <source>
        <dbReference type="PROSITE" id="PS50109"/>
    </source>
</evidence>
<keyword evidence="8 11" id="KW-1133">Transmembrane helix</keyword>
<name>A0A829YCA9_9GAMM</name>
<evidence type="ECO:0000256" key="11">
    <source>
        <dbReference type="SAM" id="Phobius"/>
    </source>
</evidence>
<feature type="transmembrane region" description="Helical" evidence="11">
    <location>
        <begin position="163"/>
        <end position="180"/>
    </location>
</feature>
<dbReference type="FunFam" id="3.30.565.10:FF:000006">
    <property type="entry name" value="Sensor histidine kinase WalK"/>
    <property type="match status" value="1"/>
</dbReference>
<dbReference type="Gene3D" id="1.10.287.130">
    <property type="match status" value="1"/>
</dbReference>
<dbReference type="InterPro" id="IPR004358">
    <property type="entry name" value="Sig_transdc_His_kin-like_C"/>
</dbReference>
<accession>A0A829YCA9</accession>
<evidence type="ECO:0000256" key="9">
    <source>
        <dbReference type="ARBA" id="ARBA00023012"/>
    </source>
</evidence>
<organism evidence="14 15">
    <name type="scientific">Steroidobacter agaridevorans</name>
    <dbReference type="NCBI Taxonomy" id="2695856"/>
    <lineage>
        <taxon>Bacteria</taxon>
        <taxon>Pseudomonadati</taxon>
        <taxon>Pseudomonadota</taxon>
        <taxon>Gammaproteobacteria</taxon>
        <taxon>Steroidobacterales</taxon>
        <taxon>Steroidobacteraceae</taxon>
        <taxon>Steroidobacter</taxon>
    </lineage>
</organism>
<dbReference type="SMART" id="SM00387">
    <property type="entry name" value="HATPase_c"/>
    <property type="match status" value="1"/>
</dbReference>
<comment type="caution">
    <text evidence="14">The sequence shown here is derived from an EMBL/GenBank/DDBJ whole genome shotgun (WGS) entry which is preliminary data.</text>
</comment>